<dbReference type="RefSeq" id="WP_118147929.1">
    <property type="nucleotide sequence ID" value="NZ_QRNP01000019.1"/>
</dbReference>
<evidence type="ECO:0000256" key="2">
    <source>
        <dbReference type="ARBA" id="ARBA00022692"/>
    </source>
</evidence>
<evidence type="ECO:0000256" key="1">
    <source>
        <dbReference type="ARBA" id="ARBA00004141"/>
    </source>
</evidence>
<protein>
    <recommendedName>
        <fullName evidence="9">Rhomboid family intramembrane serine protease</fullName>
    </recommendedName>
</protein>
<dbReference type="InterPro" id="IPR035952">
    <property type="entry name" value="Rhomboid-like_sf"/>
</dbReference>
<evidence type="ECO:0000256" key="6">
    <source>
        <dbReference type="SAM" id="Phobius"/>
    </source>
</evidence>
<keyword evidence="2 6" id="KW-0812">Transmembrane</keyword>
<feature type="transmembrane region" description="Helical" evidence="6">
    <location>
        <begin position="199"/>
        <end position="224"/>
    </location>
</feature>
<evidence type="ECO:0000313" key="7">
    <source>
        <dbReference type="EMBL" id="RHD10805.1"/>
    </source>
</evidence>
<keyword evidence="4 6" id="KW-0472">Membrane</keyword>
<feature type="compositionally biased region" description="Polar residues" evidence="5">
    <location>
        <begin position="277"/>
        <end position="289"/>
    </location>
</feature>
<feature type="transmembrane region" description="Helical" evidence="6">
    <location>
        <begin position="130"/>
        <end position="153"/>
    </location>
</feature>
<dbReference type="SUPFAM" id="SSF144091">
    <property type="entry name" value="Rhomboid-like"/>
    <property type="match status" value="1"/>
</dbReference>
<evidence type="ECO:0000313" key="8">
    <source>
        <dbReference type="Proteomes" id="UP000284794"/>
    </source>
</evidence>
<feature type="transmembrane region" description="Helical" evidence="6">
    <location>
        <begin position="21"/>
        <end position="41"/>
    </location>
</feature>
<dbReference type="GO" id="GO:0016020">
    <property type="term" value="C:membrane"/>
    <property type="evidence" value="ECO:0007669"/>
    <property type="project" value="UniProtKB-SubCell"/>
</dbReference>
<feature type="transmembrane region" description="Helical" evidence="6">
    <location>
        <begin position="101"/>
        <end position="124"/>
    </location>
</feature>
<gene>
    <name evidence="7" type="ORF">DW811_00015</name>
</gene>
<feature type="region of interest" description="Disordered" evidence="5">
    <location>
        <begin position="252"/>
        <end position="292"/>
    </location>
</feature>
<evidence type="ECO:0000256" key="3">
    <source>
        <dbReference type="ARBA" id="ARBA00022989"/>
    </source>
</evidence>
<name>A0A414DIB1_9FIRM</name>
<comment type="subcellular location">
    <subcellularLocation>
        <location evidence="1">Membrane</location>
        <topology evidence="1">Multi-pass membrane protein</topology>
    </subcellularLocation>
</comment>
<dbReference type="AlphaFoldDB" id="A0A414DIB1"/>
<evidence type="ECO:0000256" key="5">
    <source>
        <dbReference type="SAM" id="MobiDB-lite"/>
    </source>
</evidence>
<evidence type="ECO:0008006" key="9">
    <source>
        <dbReference type="Google" id="ProtNLM"/>
    </source>
</evidence>
<sequence>MNWFAKFEKKFSKYAIKNLMFYIIVLYAIGFVMNTFFNGLYDAYFSLDFAMIFKGQIWRLFTFILQPPSNSIIFVVFVLYFYYLIGSVLERIWGSFRFNVYFFTGVILNILASLIIYLIWGLSFKLSTNYINLALFMAFAMEQPDMEVLLFFIIPIKIKWMAILDAVIFGITIVFGYLVPFLPRNVWYSLYAAGFLAPSAIMCYANATAALVSMLNFIIFFFLYKKGPAKSSTQRNFDKAMRTAKKAQQNARKEYWQQNSGSTQGNGGTQYGTYGSASSDNRTQQSQAQHAKRGVPKHRCAVCGRTELDDENLTFRFCSKCAGNYEYCSDHLYTHIHVTGNKQ</sequence>
<dbReference type="Gene3D" id="1.20.1540.10">
    <property type="entry name" value="Rhomboid-like"/>
    <property type="match status" value="1"/>
</dbReference>
<keyword evidence="3 6" id="KW-1133">Transmembrane helix</keyword>
<dbReference type="EMBL" id="QSIS01000001">
    <property type="protein sequence ID" value="RHD10805.1"/>
    <property type="molecule type" value="Genomic_DNA"/>
</dbReference>
<feature type="transmembrane region" description="Helical" evidence="6">
    <location>
        <begin position="71"/>
        <end position="89"/>
    </location>
</feature>
<organism evidence="7 8">
    <name type="scientific">Lachnospira eligens</name>
    <dbReference type="NCBI Taxonomy" id="39485"/>
    <lineage>
        <taxon>Bacteria</taxon>
        <taxon>Bacillati</taxon>
        <taxon>Bacillota</taxon>
        <taxon>Clostridia</taxon>
        <taxon>Lachnospirales</taxon>
        <taxon>Lachnospiraceae</taxon>
        <taxon>Lachnospira</taxon>
    </lineage>
</organism>
<feature type="transmembrane region" description="Helical" evidence="6">
    <location>
        <begin position="160"/>
        <end position="179"/>
    </location>
</feature>
<proteinExistence type="predicted"/>
<reference evidence="7 8" key="1">
    <citation type="submission" date="2018-08" db="EMBL/GenBank/DDBJ databases">
        <title>A genome reference for cultivated species of the human gut microbiota.</title>
        <authorList>
            <person name="Zou Y."/>
            <person name="Xue W."/>
            <person name="Luo G."/>
        </authorList>
    </citation>
    <scope>NUCLEOTIDE SEQUENCE [LARGE SCALE GENOMIC DNA]</scope>
    <source>
        <strain evidence="7 8">AM32-2AC</strain>
    </source>
</reference>
<dbReference type="Proteomes" id="UP000284794">
    <property type="component" value="Unassembled WGS sequence"/>
</dbReference>
<accession>A0A414DIB1</accession>
<evidence type="ECO:0000256" key="4">
    <source>
        <dbReference type="ARBA" id="ARBA00023136"/>
    </source>
</evidence>
<comment type="caution">
    <text evidence="7">The sequence shown here is derived from an EMBL/GenBank/DDBJ whole genome shotgun (WGS) entry which is preliminary data.</text>
</comment>